<keyword evidence="3" id="KW-1185">Reference proteome</keyword>
<organism evidence="2 3">
    <name type="scientific">Podospora appendiculata</name>
    <dbReference type="NCBI Taxonomy" id="314037"/>
    <lineage>
        <taxon>Eukaryota</taxon>
        <taxon>Fungi</taxon>
        <taxon>Dikarya</taxon>
        <taxon>Ascomycota</taxon>
        <taxon>Pezizomycotina</taxon>
        <taxon>Sordariomycetes</taxon>
        <taxon>Sordariomycetidae</taxon>
        <taxon>Sordariales</taxon>
        <taxon>Podosporaceae</taxon>
        <taxon>Podospora</taxon>
    </lineage>
</organism>
<name>A0AAE1CCR0_9PEZI</name>
<reference evidence="2" key="1">
    <citation type="journal article" date="2023" name="Mol. Phylogenet. Evol.">
        <title>Genome-scale phylogeny and comparative genomics of the fungal order Sordariales.</title>
        <authorList>
            <person name="Hensen N."/>
            <person name="Bonometti L."/>
            <person name="Westerberg I."/>
            <person name="Brannstrom I.O."/>
            <person name="Guillou S."/>
            <person name="Cros-Aarteil S."/>
            <person name="Calhoun S."/>
            <person name="Haridas S."/>
            <person name="Kuo A."/>
            <person name="Mondo S."/>
            <person name="Pangilinan J."/>
            <person name="Riley R."/>
            <person name="LaButti K."/>
            <person name="Andreopoulos B."/>
            <person name="Lipzen A."/>
            <person name="Chen C."/>
            <person name="Yan M."/>
            <person name="Daum C."/>
            <person name="Ng V."/>
            <person name="Clum A."/>
            <person name="Steindorff A."/>
            <person name="Ohm R.A."/>
            <person name="Martin F."/>
            <person name="Silar P."/>
            <person name="Natvig D.O."/>
            <person name="Lalanne C."/>
            <person name="Gautier V."/>
            <person name="Ament-Velasquez S.L."/>
            <person name="Kruys A."/>
            <person name="Hutchinson M.I."/>
            <person name="Powell A.J."/>
            <person name="Barry K."/>
            <person name="Miller A.N."/>
            <person name="Grigoriev I.V."/>
            <person name="Debuchy R."/>
            <person name="Gladieux P."/>
            <person name="Hiltunen Thoren M."/>
            <person name="Johannesson H."/>
        </authorList>
    </citation>
    <scope>NUCLEOTIDE SEQUENCE</scope>
    <source>
        <strain evidence="2">CBS 314.62</strain>
    </source>
</reference>
<feature type="coiled-coil region" evidence="1">
    <location>
        <begin position="3"/>
        <end position="65"/>
    </location>
</feature>
<comment type="caution">
    <text evidence="2">The sequence shown here is derived from an EMBL/GenBank/DDBJ whole genome shotgun (WGS) entry which is preliminary data.</text>
</comment>
<accession>A0AAE1CCR0</accession>
<keyword evidence="1" id="KW-0175">Coiled coil</keyword>
<proteinExistence type="predicted"/>
<gene>
    <name evidence="2" type="ORF">B0T22DRAFT_376643</name>
</gene>
<sequence length="464" mass="52215">MANSDIQAELSRSENQIELLQNENKALKEGIQDRSLAIRQLEDALSSQEMESRSLKADLSRLEDDQMKSLYNLRDRHESERLKQAAYYEEKLHSFQDDHDQELLRNEKFLKDRHDQHERELSNQKAMHEETIHTLYEEHKREFSKQESKHQKTLQDLRDKHALDVAKEKQEAKAMSEETGDSIRQLTDSELKIQFQKLKLLVQVITEPFNLGAVSVPQDSQLDHTGFIQRKGKNMLRFLLRSLVWERIVDGFFSAPFGFGAFGSGDGKRVLIELYWSWRSLFAHHGGAGAGTGTGSLDIFSRSKDANRWRSATFSSIMSAVRDAKKSPVDGDEPAPLTPYAMNQAKVETDILKVFEEITTAEAVDQIKDKVSEIACLAGELALEVGVHRANVGLLLLSSGESVQIGQDFVDCEDGHGAQGDLETVDLLVCPQLFKIGDGRGEGSPSTPKSICPGEVYPVRFMPA</sequence>
<evidence type="ECO:0000256" key="1">
    <source>
        <dbReference type="SAM" id="Coils"/>
    </source>
</evidence>
<dbReference type="AlphaFoldDB" id="A0AAE1CCR0"/>
<protein>
    <submittedName>
        <fullName evidence="2">Uncharacterized protein</fullName>
    </submittedName>
</protein>
<dbReference type="Proteomes" id="UP001270362">
    <property type="component" value="Unassembled WGS sequence"/>
</dbReference>
<dbReference type="EMBL" id="JAULSO010000002">
    <property type="protein sequence ID" value="KAK3688787.1"/>
    <property type="molecule type" value="Genomic_DNA"/>
</dbReference>
<feature type="coiled-coil region" evidence="1">
    <location>
        <begin position="107"/>
        <end position="160"/>
    </location>
</feature>
<evidence type="ECO:0000313" key="3">
    <source>
        <dbReference type="Proteomes" id="UP001270362"/>
    </source>
</evidence>
<evidence type="ECO:0000313" key="2">
    <source>
        <dbReference type="EMBL" id="KAK3688787.1"/>
    </source>
</evidence>
<reference evidence="2" key="2">
    <citation type="submission" date="2023-06" db="EMBL/GenBank/DDBJ databases">
        <authorList>
            <consortium name="Lawrence Berkeley National Laboratory"/>
            <person name="Haridas S."/>
            <person name="Hensen N."/>
            <person name="Bonometti L."/>
            <person name="Westerberg I."/>
            <person name="Brannstrom I.O."/>
            <person name="Guillou S."/>
            <person name="Cros-Aarteil S."/>
            <person name="Calhoun S."/>
            <person name="Kuo A."/>
            <person name="Mondo S."/>
            <person name="Pangilinan J."/>
            <person name="Riley R."/>
            <person name="Labutti K."/>
            <person name="Andreopoulos B."/>
            <person name="Lipzen A."/>
            <person name="Chen C."/>
            <person name="Yanf M."/>
            <person name="Daum C."/>
            <person name="Ng V."/>
            <person name="Clum A."/>
            <person name="Steindorff A."/>
            <person name="Ohm R."/>
            <person name="Martin F."/>
            <person name="Silar P."/>
            <person name="Natvig D."/>
            <person name="Lalanne C."/>
            <person name="Gautier V."/>
            <person name="Ament-Velasquez S.L."/>
            <person name="Kruys A."/>
            <person name="Hutchinson M.I."/>
            <person name="Powell A.J."/>
            <person name="Barry K."/>
            <person name="Miller A.N."/>
            <person name="Grigoriev I.V."/>
            <person name="Debuchy R."/>
            <person name="Gladieux P."/>
            <person name="Thoren M.H."/>
            <person name="Johannesson H."/>
        </authorList>
    </citation>
    <scope>NUCLEOTIDE SEQUENCE</scope>
    <source>
        <strain evidence="2">CBS 314.62</strain>
    </source>
</reference>